<organism evidence="1 2">
    <name type="scientific">Acaulospora morrowiae</name>
    <dbReference type="NCBI Taxonomy" id="94023"/>
    <lineage>
        <taxon>Eukaryota</taxon>
        <taxon>Fungi</taxon>
        <taxon>Fungi incertae sedis</taxon>
        <taxon>Mucoromycota</taxon>
        <taxon>Glomeromycotina</taxon>
        <taxon>Glomeromycetes</taxon>
        <taxon>Diversisporales</taxon>
        <taxon>Acaulosporaceae</taxon>
        <taxon>Acaulospora</taxon>
    </lineage>
</organism>
<proteinExistence type="predicted"/>
<dbReference type="Proteomes" id="UP000789342">
    <property type="component" value="Unassembled WGS sequence"/>
</dbReference>
<evidence type="ECO:0000313" key="1">
    <source>
        <dbReference type="EMBL" id="CAG8749124.1"/>
    </source>
</evidence>
<evidence type="ECO:0000313" key="2">
    <source>
        <dbReference type="Proteomes" id="UP000789342"/>
    </source>
</evidence>
<accession>A0A9N9ITI2</accession>
<dbReference type="EMBL" id="CAJVPV010034566">
    <property type="protein sequence ID" value="CAG8749124.1"/>
    <property type="molecule type" value="Genomic_DNA"/>
</dbReference>
<sequence length="51" mass="5926">VSNCLSSNSSVNHYRLFRSPKRKDMFHILNSSGRYRIFSVLCQSTLFKGRS</sequence>
<reference evidence="1" key="1">
    <citation type="submission" date="2021-06" db="EMBL/GenBank/DDBJ databases">
        <authorList>
            <person name="Kallberg Y."/>
            <person name="Tangrot J."/>
            <person name="Rosling A."/>
        </authorList>
    </citation>
    <scope>NUCLEOTIDE SEQUENCE</scope>
    <source>
        <strain evidence="1">CL551</strain>
    </source>
</reference>
<dbReference type="AlphaFoldDB" id="A0A9N9ITI2"/>
<name>A0A9N9ITI2_9GLOM</name>
<protein>
    <submittedName>
        <fullName evidence="1">492_t:CDS:1</fullName>
    </submittedName>
</protein>
<comment type="caution">
    <text evidence="1">The sequence shown here is derived from an EMBL/GenBank/DDBJ whole genome shotgun (WGS) entry which is preliminary data.</text>
</comment>
<keyword evidence="2" id="KW-1185">Reference proteome</keyword>
<gene>
    <name evidence="1" type="ORF">AMORRO_LOCUS15228</name>
</gene>
<feature type="non-terminal residue" evidence="1">
    <location>
        <position position="51"/>
    </location>
</feature>
<feature type="non-terminal residue" evidence="1">
    <location>
        <position position="1"/>
    </location>
</feature>